<dbReference type="InterPro" id="IPR029044">
    <property type="entry name" value="Nucleotide-diphossugar_trans"/>
</dbReference>
<keyword evidence="1" id="KW-0812">Transmembrane</keyword>
<dbReference type="EMBL" id="MLFR01000013">
    <property type="protein sequence ID" value="ORM68735.1"/>
    <property type="molecule type" value="Genomic_DNA"/>
</dbReference>
<accession>A0A1X1CWF4</accession>
<dbReference type="Proteomes" id="UP000193558">
    <property type="component" value="Unassembled WGS sequence"/>
</dbReference>
<sequence length="316" mass="36309">MQSYLNDMINHKRVAILLCTYNGSEYLKKQIDSIVEQTEKNWVIFASDDGSSDSTLDILNEYRTSLGYEKFNIVKGPGKGFAWNFLSLLETCGEHFDYYAFCDQDDEWFPEKLETGISVLNYCELANPAVYCGRTQLVDEHNNDIGKSPLFKKPPSFKNALIQSIAGGNTMMLNVSARNIVLKTPRYEKIISHDWWVYIIVTAVGGDIYYDPNPTIRYRQHTGNIVGSNIGWFARFKRISGLLDGHFKSWIDANLLALKKSNQELTYENRIILHDFEKARTSGFFTRVNIFFKLGIYRQTFLGTLGLFVAILFKKM</sequence>
<keyword evidence="1" id="KW-1133">Transmembrane helix</keyword>
<feature type="transmembrane region" description="Helical" evidence="1">
    <location>
        <begin position="296"/>
        <end position="313"/>
    </location>
</feature>
<protein>
    <recommendedName>
        <fullName evidence="2">Glycosyltransferase 2-like domain-containing protein</fullName>
    </recommendedName>
</protein>
<dbReference type="Pfam" id="PF00535">
    <property type="entry name" value="Glycos_transf_2"/>
    <property type="match status" value="1"/>
</dbReference>
<dbReference type="PANTHER" id="PTHR22916">
    <property type="entry name" value="GLYCOSYLTRANSFERASE"/>
    <property type="match status" value="1"/>
</dbReference>
<dbReference type="AlphaFoldDB" id="A0A1X1CWF4"/>
<proteinExistence type="predicted"/>
<gene>
    <name evidence="3" type="ORF">HA51_13555</name>
</gene>
<name>A0A1X1CWF4_9GAMM</name>
<keyword evidence="1" id="KW-0472">Membrane</keyword>
<organism evidence="3 4">
    <name type="scientific">Pantoea rwandensis</name>
    <dbReference type="NCBI Taxonomy" id="1076550"/>
    <lineage>
        <taxon>Bacteria</taxon>
        <taxon>Pseudomonadati</taxon>
        <taxon>Pseudomonadota</taxon>
        <taxon>Gammaproteobacteria</taxon>
        <taxon>Enterobacterales</taxon>
        <taxon>Erwiniaceae</taxon>
        <taxon>Pantoea</taxon>
    </lineage>
</organism>
<dbReference type="InterPro" id="IPR001173">
    <property type="entry name" value="Glyco_trans_2-like"/>
</dbReference>
<evidence type="ECO:0000313" key="3">
    <source>
        <dbReference type="EMBL" id="ORM68735.1"/>
    </source>
</evidence>
<dbReference type="PANTHER" id="PTHR22916:SF3">
    <property type="entry name" value="UDP-GLCNAC:BETAGAL BETA-1,3-N-ACETYLGLUCOSAMINYLTRANSFERASE-LIKE PROTEIN 1"/>
    <property type="match status" value="1"/>
</dbReference>
<dbReference type="SUPFAM" id="SSF53448">
    <property type="entry name" value="Nucleotide-diphospho-sugar transferases"/>
    <property type="match status" value="1"/>
</dbReference>
<evidence type="ECO:0000259" key="2">
    <source>
        <dbReference type="Pfam" id="PF00535"/>
    </source>
</evidence>
<dbReference type="CDD" id="cd04196">
    <property type="entry name" value="GT_2_like_d"/>
    <property type="match status" value="1"/>
</dbReference>
<dbReference type="GO" id="GO:0016758">
    <property type="term" value="F:hexosyltransferase activity"/>
    <property type="evidence" value="ECO:0007669"/>
    <property type="project" value="UniProtKB-ARBA"/>
</dbReference>
<feature type="domain" description="Glycosyltransferase 2-like" evidence="2">
    <location>
        <begin position="16"/>
        <end position="151"/>
    </location>
</feature>
<reference evidence="3 4" key="1">
    <citation type="journal article" date="2017" name="Antonie Van Leeuwenhoek">
        <title>Phylogenomic resolution of the bacterial genus Pantoea and its relationship with Erwinia and Tatumella.</title>
        <authorList>
            <person name="Palmer M."/>
            <person name="Steenkamp E.T."/>
            <person name="Coetzee M.P."/>
            <person name="Chan W.Y."/>
            <person name="van Zyl E."/>
            <person name="De Maayer P."/>
            <person name="Coutinho T.A."/>
            <person name="Blom J."/>
            <person name="Smits T.H."/>
            <person name="Duffy B."/>
            <person name="Venter S.N."/>
        </authorList>
    </citation>
    <scope>NUCLEOTIDE SEQUENCE [LARGE SCALE GENOMIC DNA]</scope>
    <source>
        <strain evidence="3 4">LMG 26275</strain>
    </source>
</reference>
<evidence type="ECO:0000256" key="1">
    <source>
        <dbReference type="SAM" id="Phobius"/>
    </source>
</evidence>
<dbReference type="Gene3D" id="3.90.550.10">
    <property type="entry name" value="Spore Coat Polysaccharide Biosynthesis Protein SpsA, Chain A"/>
    <property type="match status" value="1"/>
</dbReference>
<evidence type="ECO:0000313" key="4">
    <source>
        <dbReference type="Proteomes" id="UP000193558"/>
    </source>
</evidence>
<comment type="caution">
    <text evidence="3">The sequence shown here is derived from an EMBL/GenBank/DDBJ whole genome shotgun (WGS) entry which is preliminary data.</text>
</comment>